<dbReference type="Pfam" id="PF00800">
    <property type="entry name" value="PDT"/>
    <property type="match status" value="1"/>
</dbReference>
<dbReference type="Gene3D" id="3.30.70.1140">
    <property type="entry name" value="Phospho-2-dehydro-3-deoxyheptonate aldolase, domain 1"/>
    <property type="match status" value="1"/>
</dbReference>
<dbReference type="NCBIfam" id="NF008865">
    <property type="entry name" value="PRK11898.1"/>
    <property type="match status" value="1"/>
</dbReference>
<dbReference type="InterPro" id="IPR006268">
    <property type="entry name" value="DAHP_syn_2"/>
</dbReference>
<dbReference type="InterPro" id="IPR041071">
    <property type="entry name" value="DAHP_snth_FXD"/>
</dbReference>
<dbReference type="PROSITE" id="PS51171">
    <property type="entry name" value="PREPHENATE_DEHYDR_3"/>
    <property type="match status" value="1"/>
</dbReference>
<protein>
    <submittedName>
        <fullName evidence="4">3-deoxy-7-phosphoheptulonate synthase</fullName>
    </submittedName>
</protein>
<proteinExistence type="predicted"/>
<dbReference type="Pfam" id="PF00793">
    <property type="entry name" value="DAHP_synth_1"/>
    <property type="match status" value="1"/>
</dbReference>
<evidence type="ECO:0000313" key="5">
    <source>
        <dbReference type="Proteomes" id="UP000518887"/>
    </source>
</evidence>
<accession>A0A7W8G8P6</accession>
<dbReference type="GO" id="GO:0016740">
    <property type="term" value="F:transferase activity"/>
    <property type="evidence" value="ECO:0007669"/>
    <property type="project" value="UniProtKB-KW"/>
</dbReference>
<dbReference type="EMBL" id="JACHFQ010000004">
    <property type="protein sequence ID" value="MBB5225900.1"/>
    <property type="molecule type" value="Genomic_DNA"/>
</dbReference>
<dbReference type="NCBIfam" id="NF006421">
    <property type="entry name" value="PRK08673.1"/>
    <property type="match status" value="1"/>
</dbReference>
<keyword evidence="1" id="KW-0808">Transferase</keyword>
<comment type="caution">
    <text evidence="4">The sequence shown here is derived from an EMBL/GenBank/DDBJ whole genome shotgun (WGS) entry which is preliminary data.</text>
</comment>
<dbReference type="Pfam" id="PF18152">
    <property type="entry name" value="DAHP_snth_FXD"/>
    <property type="match status" value="1"/>
</dbReference>
<dbReference type="UniPathway" id="UPA00121">
    <property type="reaction ID" value="UER00345"/>
</dbReference>
<dbReference type="InterPro" id="IPR006218">
    <property type="entry name" value="DAHP1/KDSA"/>
</dbReference>
<evidence type="ECO:0000259" key="3">
    <source>
        <dbReference type="PROSITE" id="PS51671"/>
    </source>
</evidence>
<keyword evidence="5" id="KW-1185">Reference proteome</keyword>
<dbReference type="Gene3D" id="3.40.190.10">
    <property type="entry name" value="Periplasmic binding protein-like II"/>
    <property type="match status" value="2"/>
</dbReference>
<dbReference type="GO" id="GO:0009094">
    <property type="term" value="P:L-phenylalanine biosynthetic process"/>
    <property type="evidence" value="ECO:0007669"/>
    <property type="project" value="UniProtKB-UniPathway"/>
</dbReference>
<organism evidence="4 5">
    <name type="scientific">Treponema ruminis</name>
    <dbReference type="NCBI Taxonomy" id="744515"/>
    <lineage>
        <taxon>Bacteria</taxon>
        <taxon>Pseudomonadati</taxon>
        <taxon>Spirochaetota</taxon>
        <taxon>Spirochaetia</taxon>
        <taxon>Spirochaetales</taxon>
        <taxon>Treponemataceae</taxon>
        <taxon>Treponema</taxon>
    </lineage>
</organism>
<dbReference type="InterPro" id="IPR001086">
    <property type="entry name" value="Preph_deHydtase"/>
</dbReference>
<dbReference type="SUPFAM" id="SSF55021">
    <property type="entry name" value="ACT-like"/>
    <property type="match status" value="1"/>
</dbReference>
<dbReference type="SUPFAM" id="SSF53850">
    <property type="entry name" value="Periplasmic binding protein-like II"/>
    <property type="match status" value="1"/>
</dbReference>
<evidence type="ECO:0000256" key="1">
    <source>
        <dbReference type="ARBA" id="ARBA00022679"/>
    </source>
</evidence>
<dbReference type="InterPro" id="IPR002912">
    <property type="entry name" value="ACT_dom"/>
</dbReference>
<dbReference type="CDD" id="cd04905">
    <property type="entry name" value="ACT_CM-PDT"/>
    <property type="match status" value="1"/>
</dbReference>
<gene>
    <name evidence="4" type="ORF">HNP76_001268</name>
</gene>
<dbReference type="PROSITE" id="PS00857">
    <property type="entry name" value="PREPHENATE_DEHYDR_1"/>
    <property type="match status" value="1"/>
</dbReference>
<feature type="domain" description="Prephenate dehydratase" evidence="2">
    <location>
        <begin position="364"/>
        <end position="541"/>
    </location>
</feature>
<sequence length="642" mass="70369">MVIVLKKDISTSEKENIKSLLAARSLKINELKGEESTVFAAVGKLAMDVREVEVLPGVEKVIPISKPYKMASREFKPENSIVEIPNNRGQIIRVGGSRLVAIAGPCAVESRQQMLDAAKAVSASGATMLRGGAYKPRTSPYSFQGLGEEGLKYLKEAGEKYGLPVVTEIVASEYIPVMKDYVDVYQVGARNMQNFELLKRLGALGKPVILKRGLSATIEEWLMSAEYLLSSGTDKVILCERGIRTYEKATRNTLDLSAIPVLRSMTHLPIIVDPSHALGVRDKIPPMALASIAAGADGIIVEVHCHPEQALSDAAQALYPAQFDKIMRDIESLAPVMGKEVAHIRSVDSQKKANAEKITHKKPICVFSGMKGAYAEQAIENFFEDSVEAQTVDSFDEIFQAVVDGKADYGMVPIENSTAGSVYNNYDNLTRYEDISIVGALTLRIQHSLLAVKGASLETIKNVYSHPQGLSQCSNFLKSQKWNAVDTVSTATAAALVAEKKSTENAAICNARNAKIYGLEVLKEGVQNEQNNYTRFVVIAANHIEEPVKQWGEQKPNMASFVFTTKNEAGALYDALGVFKNASLSMNRLESRPIAGKPWKYWFYCDVVIPSECENPVEMITAFSENLKKVAEDVRILGIYAE</sequence>
<dbReference type="InterPro" id="IPR045865">
    <property type="entry name" value="ACT-like_dom_sf"/>
</dbReference>
<dbReference type="InterPro" id="IPR052899">
    <property type="entry name" value="Class-I_DAHP_synthase"/>
</dbReference>
<dbReference type="PROSITE" id="PS51671">
    <property type="entry name" value="ACT"/>
    <property type="match status" value="1"/>
</dbReference>
<dbReference type="GO" id="GO:0004664">
    <property type="term" value="F:prephenate dehydratase activity"/>
    <property type="evidence" value="ECO:0007669"/>
    <property type="project" value="InterPro"/>
</dbReference>
<dbReference type="AlphaFoldDB" id="A0A7W8G8P6"/>
<dbReference type="Proteomes" id="UP000518887">
    <property type="component" value="Unassembled WGS sequence"/>
</dbReference>
<dbReference type="Gene3D" id="3.20.20.70">
    <property type="entry name" value="Aldolase class I"/>
    <property type="match status" value="1"/>
</dbReference>
<dbReference type="PANTHER" id="PTHR43018">
    <property type="entry name" value="PHOSPHO-2-DEHYDRO-3-DEOXYHEPTONATE ALDOLASE"/>
    <property type="match status" value="1"/>
</dbReference>
<feature type="domain" description="ACT" evidence="3">
    <location>
        <begin position="560"/>
        <end position="641"/>
    </location>
</feature>
<evidence type="ECO:0000313" key="4">
    <source>
        <dbReference type="EMBL" id="MBB5225900.1"/>
    </source>
</evidence>
<dbReference type="InterPro" id="IPR013785">
    <property type="entry name" value="Aldolase_TIM"/>
</dbReference>
<name>A0A7W8G8P6_9SPIR</name>
<dbReference type="Gene3D" id="3.30.70.260">
    <property type="match status" value="1"/>
</dbReference>
<dbReference type="RefSeq" id="WP_184658654.1">
    <property type="nucleotide sequence ID" value="NZ_CP031518.1"/>
</dbReference>
<evidence type="ECO:0000259" key="2">
    <source>
        <dbReference type="PROSITE" id="PS51171"/>
    </source>
</evidence>
<dbReference type="PANTHER" id="PTHR43018:SF2">
    <property type="entry name" value="PHOSPHO-2-DEHYDRO-3-DEOXYHEPTONATE ALDOLASE"/>
    <property type="match status" value="1"/>
</dbReference>
<dbReference type="NCBIfam" id="TIGR01361">
    <property type="entry name" value="DAHP_synth_Bsub"/>
    <property type="match status" value="1"/>
</dbReference>
<dbReference type="NCBIfam" id="NF009239">
    <property type="entry name" value="PRK12595.1"/>
    <property type="match status" value="1"/>
</dbReference>
<dbReference type="InterPro" id="IPR018528">
    <property type="entry name" value="Preph_deHydtase_CS"/>
</dbReference>
<dbReference type="SUPFAM" id="SSF51569">
    <property type="entry name" value="Aldolase"/>
    <property type="match status" value="1"/>
</dbReference>
<dbReference type="CDD" id="cd13631">
    <property type="entry name" value="PBP2_Ct-PDT_like"/>
    <property type="match status" value="1"/>
</dbReference>
<reference evidence="4 5" key="1">
    <citation type="submission" date="2020-08" db="EMBL/GenBank/DDBJ databases">
        <title>Genomic Encyclopedia of Type Strains, Phase IV (KMG-IV): sequencing the most valuable type-strain genomes for metagenomic binning, comparative biology and taxonomic classification.</title>
        <authorList>
            <person name="Goeker M."/>
        </authorList>
    </citation>
    <scope>NUCLEOTIDE SEQUENCE [LARGE SCALE GENOMIC DNA]</scope>
    <source>
        <strain evidence="4 5">DSM 103462</strain>
    </source>
</reference>
<dbReference type="GO" id="GO:0016832">
    <property type="term" value="F:aldehyde-lyase activity"/>
    <property type="evidence" value="ECO:0007669"/>
    <property type="project" value="InterPro"/>
</dbReference>